<comment type="similarity">
    <text evidence="2 6">Belongs to the drug/metabolite transporter (DMT) superfamily. Plant drug/metabolite exporter (P-DME) (TC 2.A.7.4) family.</text>
</comment>
<evidence type="ECO:0000256" key="5">
    <source>
        <dbReference type="ARBA" id="ARBA00023136"/>
    </source>
</evidence>
<dbReference type="InterPro" id="IPR000620">
    <property type="entry name" value="EamA_dom"/>
</dbReference>
<feature type="transmembrane region" description="Helical" evidence="6">
    <location>
        <begin position="178"/>
        <end position="200"/>
    </location>
</feature>
<evidence type="ECO:0000256" key="1">
    <source>
        <dbReference type="ARBA" id="ARBA00004141"/>
    </source>
</evidence>
<evidence type="ECO:0000313" key="9">
    <source>
        <dbReference type="RefSeq" id="XP_030524983.1"/>
    </source>
</evidence>
<evidence type="ECO:0000256" key="2">
    <source>
        <dbReference type="ARBA" id="ARBA00007635"/>
    </source>
</evidence>
<evidence type="ECO:0000256" key="3">
    <source>
        <dbReference type="ARBA" id="ARBA00022692"/>
    </source>
</evidence>
<evidence type="ECO:0000259" key="7">
    <source>
        <dbReference type="Pfam" id="PF00892"/>
    </source>
</evidence>
<feature type="domain" description="EamA" evidence="7">
    <location>
        <begin position="182"/>
        <end position="321"/>
    </location>
</feature>
<dbReference type="GeneID" id="115737126"/>
<dbReference type="SUPFAM" id="SSF103481">
    <property type="entry name" value="Multidrug resistance efflux transporter EmrE"/>
    <property type="match status" value="2"/>
</dbReference>
<feature type="transmembrane region" description="Helical" evidence="6">
    <location>
        <begin position="302"/>
        <end position="321"/>
    </location>
</feature>
<dbReference type="GO" id="GO:0016020">
    <property type="term" value="C:membrane"/>
    <property type="evidence" value="ECO:0007669"/>
    <property type="project" value="UniProtKB-SubCell"/>
</dbReference>
<dbReference type="InterPro" id="IPR037185">
    <property type="entry name" value="EmrE-like"/>
</dbReference>
<keyword evidence="4 6" id="KW-1133">Transmembrane helix</keyword>
<feature type="transmembrane region" description="Helical" evidence="6">
    <location>
        <begin position="78"/>
        <end position="97"/>
    </location>
</feature>
<dbReference type="OrthoDB" id="642067at2759"/>
<reference evidence="9" key="1">
    <citation type="submission" date="2025-08" db="UniProtKB">
        <authorList>
            <consortium name="RefSeq"/>
        </authorList>
    </citation>
    <scope>IDENTIFICATION</scope>
    <source>
        <tissue evidence="9">Leaf</tissue>
    </source>
</reference>
<dbReference type="Pfam" id="PF00892">
    <property type="entry name" value="EamA"/>
    <property type="match status" value="2"/>
</dbReference>
<comment type="subcellular location">
    <subcellularLocation>
        <location evidence="1 6">Membrane</location>
        <topology evidence="1 6">Multi-pass membrane protein</topology>
    </subcellularLocation>
</comment>
<keyword evidence="8" id="KW-1185">Reference proteome</keyword>
<feature type="transmembrane region" description="Helical" evidence="6">
    <location>
        <begin position="137"/>
        <end position="158"/>
    </location>
</feature>
<accession>A0A8B8NSW9</accession>
<dbReference type="GO" id="GO:0022857">
    <property type="term" value="F:transmembrane transporter activity"/>
    <property type="evidence" value="ECO:0007669"/>
    <property type="project" value="InterPro"/>
</dbReference>
<organism evidence="8 9">
    <name type="scientific">Rhodamnia argentea</name>
    <dbReference type="NCBI Taxonomy" id="178133"/>
    <lineage>
        <taxon>Eukaryota</taxon>
        <taxon>Viridiplantae</taxon>
        <taxon>Streptophyta</taxon>
        <taxon>Embryophyta</taxon>
        <taxon>Tracheophyta</taxon>
        <taxon>Spermatophyta</taxon>
        <taxon>Magnoliopsida</taxon>
        <taxon>eudicotyledons</taxon>
        <taxon>Gunneridae</taxon>
        <taxon>Pentapetalae</taxon>
        <taxon>rosids</taxon>
        <taxon>malvids</taxon>
        <taxon>Myrtales</taxon>
        <taxon>Myrtaceae</taxon>
        <taxon>Myrtoideae</taxon>
        <taxon>Myrteae</taxon>
        <taxon>Australasian group</taxon>
        <taxon>Rhodamnia</taxon>
    </lineage>
</organism>
<dbReference type="InterPro" id="IPR030184">
    <property type="entry name" value="WAT1-related"/>
</dbReference>
<dbReference type="Proteomes" id="UP000827889">
    <property type="component" value="Chromosome 9"/>
</dbReference>
<feature type="transmembrane region" description="Helical" evidence="6">
    <location>
        <begin position="12"/>
        <end position="33"/>
    </location>
</feature>
<evidence type="ECO:0000256" key="4">
    <source>
        <dbReference type="ARBA" id="ARBA00022989"/>
    </source>
</evidence>
<evidence type="ECO:0000256" key="6">
    <source>
        <dbReference type="RuleBase" id="RU363077"/>
    </source>
</evidence>
<feature type="transmembrane region" description="Helical" evidence="6">
    <location>
        <begin position="103"/>
        <end position="125"/>
    </location>
</feature>
<feature type="transmembrane region" description="Helical" evidence="6">
    <location>
        <begin position="278"/>
        <end position="296"/>
    </location>
</feature>
<protein>
    <recommendedName>
        <fullName evidence="6">WAT1-related protein</fullName>
    </recommendedName>
</protein>
<dbReference type="KEGG" id="rarg:115737126"/>
<dbReference type="PANTHER" id="PTHR31218">
    <property type="entry name" value="WAT1-RELATED PROTEIN"/>
    <property type="match status" value="1"/>
</dbReference>
<dbReference type="AlphaFoldDB" id="A0A8B8NSW9"/>
<feature type="transmembrane region" description="Helical" evidence="6">
    <location>
        <begin position="252"/>
        <end position="271"/>
    </location>
</feature>
<proteinExistence type="inferred from homology"/>
<dbReference type="RefSeq" id="XP_030524983.1">
    <property type="nucleotide sequence ID" value="XM_030669123.2"/>
</dbReference>
<gene>
    <name evidence="9" type="primary">LOC115737126</name>
</gene>
<feature type="domain" description="EamA" evidence="7">
    <location>
        <begin position="22"/>
        <end position="156"/>
    </location>
</feature>
<sequence>MEWYKRKEVVEEVGVIGGLVGIQVVYAINSVMLSYLMSLGLKPLTFAYFSSFATFLILSPIAFSFERSLWPKKLSLRLMVQLVLISFSGVTLFQTLLMKGIKFTSPALATAMPNLAPGLIFVIAWITRMEKVELSCLYSKVKILGTVVCVSGAVTMSLCSAAKEAPRSSPLRDMIFNRQMIIGCFYLIAAAFVLSINAILQAVTLADFPAPISMCAIMSLIGSIMTAAVQLFEDHKLDNGWPFLSFGKLVTFSFLGGAIGGSCVGFTAWAIKKRGAVLPSMFSPIATVCTVIYSAITFGDTIHMPSLAGMVLMFTGLYFVLWAKGKEDYHPNEEDCSESRSDAEKPLLS</sequence>
<keyword evidence="3 6" id="KW-0812">Transmembrane</keyword>
<name>A0A8B8NSW9_9MYRT</name>
<keyword evidence="5 6" id="KW-0472">Membrane</keyword>
<feature type="transmembrane region" description="Helical" evidence="6">
    <location>
        <begin position="212"/>
        <end position="232"/>
    </location>
</feature>
<feature type="transmembrane region" description="Helical" evidence="6">
    <location>
        <begin position="45"/>
        <end position="66"/>
    </location>
</feature>
<evidence type="ECO:0000313" key="8">
    <source>
        <dbReference type="Proteomes" id="UP000827889"/>
    </source>
</evidence>